<dbReference type="EMBL" id="PJQM01000984">
    <property type="protein sequence ID" value="RCI03533.1"/>
    <property type="molecule type" value="Genomic_DNA"/>
</dbReference>
<comment type="subcellular location">
    <subcellularLocation>
        <location evidence="1">Nucleus</location>
    </subcellularLocation>
</comment>
<sequence>MSDENNIGPLATPTRFLIENEAWNLTSSFDQEMMNTFECNFQIRSPMLNREHKWSLESPKDQPILSPPTPPMSLSQSPTNSSVSLTASPRNSIEIQHQNPIVTRRTRMHKKKTEVDDDDDDGDYEYSPKTTGHGGRKRKIVFEGEDAEERRKKFLERNRVAAYKCRQKKKSWMQDLEQKAEISTLRNEELRNTVAQLKEESMFLRNLLLSHGNCDCESVQAYLRKTSAQITSNVFPKRESSFMLPQPNSYYESTGLTPFLNTVISKEDKHQDVRSYDYFSQSHNIA</sequence>
<proteinExistence type="predicted"/>
<dbReference type="OrthoDB" id="295274at2759"/>
<dbReference type="SUPFAM" id="SSF57959">
    <property type="entry name" value="Leucine zipper domain"/>
    <property type="match status" value="1"/>
</dbReference>
<dbReference type="PROSITE" id="PS00036">
    <property type="entry name" value="BZIP_BASIC"/>
    <property type="match status" value="1"/>
</dbReference>
<protein>
    <recommendedName>
        <fullName evidence="7">BZIP domain-containing protein</fullName>
    </recommendedName>
</protein>
<dbReference type="CDD" id="cd14687">
    <property type="entry name" value="bZIP_ATF2"/>
    <property type="match status" value="1"/>
</dbReference>
<keyword evidence="9" id="KW-1185">Reference proteome</keyword>
<dbReference type="Pfam" id="PF00170">
    <property type="entry name" value="bZIP_1"/>
    <property type="match status" value="1"/>
</dbReference>
<keyword evidence="5" id="KW-0175">Coiled coil</keyword>
<feature type="coiled-coil region" evidence="5">
    <location>
        <begin position="173"/>
        <end position="207"/>
    </location>
</feature>
<dbReference type="Gene3D" id="1.20.5.170">
    <property type="match status" value="1"/>
</dbReference>
<evidence type="ECO:0000259" key="7">
    <source>
        <dbReference type="PROSITE" id="PS50217"/>
    </source>
</evidence>
<evidence type="ECO:0000256" key="5">
    <source>
        <dbReference type="SAM" id="Coils"/>
    </source>
</evidence>
<evidence type="ECO:0000256" key="2">
    <source>
        <dbReference type="ARBA" id="ARBA00023015"/>
    </source>
</evidence>
<evidence type="ECO:0000313" key="8">
    <source>
        <dbReference type="EMBL" id="RCI03533.1"/>
    </source>
</evidence>
<dbReference type="InterPro" id="IPR004827">
    <property type="entry name" value="bZIP"/>
</dbReference>
<dbReference type="GO" id="GO:0003700">
    <property type="term" value="F:DNA-binding transcription factor activity"/>
    <property type="evidence" value="ECO:0007669"/>
    <property type="project" value="InterPro"/>
</dbReference>
<dbReference type="SMART" id="SM00338">
    <property type="entry name" value="BRLZ"/>
    <property type="match status" value="1"/>
</dbReference>
<feature type="compositionally biased region" description="Polar residues" evidence="6">
    <location>
        <begin position="72"/>
        <end position="87"/>
    </location>
</feature>
<dbReference type="STRING" id="4846.A0A367KMS8"/>
<dbReference type="GO" id="GO:0005634">
    <property type="term" value="C:nucleus"/>
    <property type="evidence" value="ECO:0007669"/>
    <property type="project" value="UniProtKB-SubCell"/>
</dbReference>
<dbReference type="InterPro" id="IPR051027">
    <property type="entry name" value="bZIP_transcription_factors"/>
</dbReference>
<feature type="region of interest" description="Disordered" evidence="6">
    <location>
        <begin position="104"/>
        <end position="135"/>
    </location>
</feature>
<reference evidence="8 9" key="1">
    <citation type="journal article" date="2018" name="G3 (Bethesda)">
        <title>Phylogenetic and Phylogenomic Definition of Rhizopus Species.</title>
        <authorList>
            <person name="Gryganskyi A.P."/>
            <person name="Golan J."/>
            <person name="Dolatabadi S."/>
            <person name="Mondo S."/>
            <person name="Robb S."/>
            <person name="Idnurm A."/>
            <person name="Muszewska A."/>
            <person name="Steczkiewicz K."/>
            <person name="Masonjones S."/>
            <person name="Liao H.L."/>
            <person name="Gajdeczka M.T."/>
            <person name="Anike F."/>
            <person name="Vuek A."/>
            <person name="Anishchenko I.M."/>
            <person name="Voigt K."/>
            <person name="de Hoog G.S."/>
            <person name="Smith M.E."/>
            <person name="Heitman J."/>
            <person name="Vilgalys R."/>
            <person name="Stajich J.E."/>
        </authorList>
    </citation>
    <scope>NUCLEOTIDE SEQUENCE [LARGE SCALE GENOMIC DNA]</scope>
    <source>
        <strain evidence="8 9">LSU 92-RS-03</strain>
    </source>
</reference>
<feature type="region of interest" description="Disordered" evidence="6">
    <location>
        <begin position="54"/>
        <end position="87"/>
    </location>
</feature>
<evidence type="ECO:0000256" key="6">
    <source>
        <dbReference type="SAM" id="MobiDB-lite"/>
    </source>
</evidence>
<dbReference type="Proteomes" id="UP000253551">
    <property type="component" value="Unassembled WGS sequence"/>
</dbReference>
<feature type="domain" description="BZIP" evidence="7">
    <location>
        <begin position="148"/>
        <end position="211"/>
    </location>
</feature>
<dbReference type="InterPro" id="IPR046347">
    <property type="entry name" value="bZIP_sf"/>
</dbReference>
<gene>
    <name evidence="8" type="ORF">CU098_010130</name>
</gene>
<evidence type="ECO:0000256" key="1">
    <source>
        <dbReference type="ARBA" id="ARBA00004123"/>
    </source>
</evidence>
<dbReference type="AlphaFoldDB" id="A0A367KMS8"/>
<dbReference type="PROSITE" id="PS50217">
    <property type="entry name" value="BZIP"/>
    <property type="match status" value="1"/>
</dbReference>
<keyword evidence="4" id="KW-0539">Nucleus</keyword>
<feature type="compositionally biased region" description="Acidic residues" evidence="6">
    <location>
        <begin position="115"/>
        <end position="124"/>
    </location>
</feature>
<organism evidence="8 9">
    <name type="scientific">Rhizopus stolonifer</name>
    <name type="common">Rhizopus nigricans</name>
    <dbReference type="NCBI Taxonomy" id="4846"/>
    <lineage>
        <taxon>Eukaryota</taxon>
        <taxon>Fungi</taxon>
        <taxon>Fungi incertae sedis</taxon>
        <taxon>Mucoromycota</taxon>
        <taxon>Mucoromycotina</taxon>
        <taxon>Mucoromycetes</taxon>
        <taxon>Mucorales</taxon>
        <taxon>Mucorineae</taxon>
        <taxon>Rhizopodaceae</taxon>
        <taxon>Rhizopus</taxon>
    </lineage>
</organism>
<dbReference type="PANTHER" id="PTHR19304">
    <property type="entry name" value="CYCLIC-AMP RESPONSE ELEMENT BINDING PROTEIN"/>
    <property type="match status" value="1"/>
</dbReference>
<accession>A0A367KMS8</accession>
<evidence type="ECO:0000256" key="3">
    <source>
        <dbReference type="ARBA" id="ARBA00023163"/>
    </source>
</evidence>
<evidence type="ECO:0000256" key="4">
    <source>
        <dbReference type="ARBA" id="ARBA00023242"/>
    </source>
</evidence>
<evidence type="ECO:0000313" key="9">
    <source>
        <dbReference type="Proteomes" id="UP000253551"/>
    </source>
</evidence>
<comment type="caution">
    <text evidence="8">The sequence shown here is derived from an EMBL/GenBank/DDBJ whole genome shotgun (WGS) entry which is preliminary data.</text>
</comment>
<name>A0A367KMS8_RHIST</name>
<keyword evidence="3" id="KW-0804">Transcription</keyword>
<keyword evidence="2" id="KW-0805">Transcription regulation</keyword>